<dbReference type="PANTHER" id="PTHR30092:SF0">
    <property type="entry name" value="INNER MEMBRANE PROTEIN CRED"/>
    <property type="match status" value="1"/>
</dbReference>
<dbReference type="Pfam" id="PF06123">
    <property type="entry name" value="CreD"/>
    <property type="match status" value="1"/>
</dbReference>
<feature type="transmembrane region" description="Helical" evidence="1">
    <location>
        <begin position="78"/>
        <end position="96"/>
    </location>
</feature>
<keyword evidence="1" id="KW-0472">Membrane</keyword>
<dbReference type="InterPro" id="IPR010364">
    <property type="entry name" value="Uncharacterised_IM_CreD"/>
</dbReference>
<protein>
    <recommendedName>
        <fullName evidence="4">Inner membrane protein CreD</fullName>
    </recommendedName>
</protein>
<proteinExistence type="predicted"/>
<feature type="transmembrane region" description="Helical" evidence="1">
    <location>
        <begin position="162"/>
        <end position="179"/>
    </location>
</feature>
<sequence>MDTLALQESKDWNPRSMGMKLLLLSVLALCMTIPSFFVSDLASERSQAAVHGAAAAQNTPSSRLPIRTVDSYRSVTRSLKYVLLFLGLVFLTYFVFEATTGTRVHPAQYVLVGTAQLIFYLLLLSLAEKVGFDWAFLIAGGATVALLSTNAGWIFAGRSQGWRALAVFGPLYMLIYLLLRLEDDALLIGAIMSFLAVAAAMYFTRRIDWYSARSGKEKVKAGSGPEFFQGLV</sequence>
<feature type="transmembrane region" description="Helical" evidence="1">
    <location>
        <begin position="185"/>
        <end position="204"/>
    </location>
</feature>
<keyword evidence="3" id="KW-1185">Reference proteome</keyword>
<evidence type="ECO:0000313" key="3">
    <source>
        <dbReference type="Proteomes" id="UP000290253"/>
    </source>
</evidence>
<feature type="transmembrane region" description="Helical" evidence="1">
    <location>
        <begin position="108"/>
        <end position="128"/>
    </location>
</feature>
<evidence type="ECO:0008006" key="4">
    <source>
        <dbReference type="Google" id="ProtNLM"/>
    </source>
</evidence>
<dbReference type="AlphaFoldDB" id="A0A4Q1SBJ8"/>
<keyword evidence="1" id="KW-0812">Transmembrane</keyword>
<evidence type="ECO:0000256" key="1">
    <source>
        <dbReference type="SAM" id="Phobius"/>
    </source>
</evidence>
<accession>A0A4Q1SBJ8</accession>
<dbReference type="OrthoDB" id="9791851at2"/>
<dbReference type="EMBL" id="SDMK01000003">
    <property type="protein sequence ID" value="RXS94496.1"/>
    <property type="molecule type" value="Genomic_DNA"/>
</dbReference>
<feature type="transmembrane region" description="Helical" evidence="1">
    <location>
        <begin position="134"/>
        <end position="155"/>
    </location>
</feature>
<comment type="caution">
    <text evidence="2">The sequence shown here is derived from an EMBL/GenBank/DDBJ whole genome shotgun (WGS) entry which is preliminary data.</text>
</comment>
<reference evidence="2 3" key="1">
    <citation type="journal article" date="2016" name="Int. J. Syst. Evol. Microbiol.">
        <title>Acidipila dinghuensis sp. nov., an acidobacterium isolated from forest soil.</title>
        <authorList>
            <person name="Jiang Y.W."/>
            <person name="Wang J."/>
            <person name="Chen M.H."/>
            <person name="Lv Y.Y."/>
            <person name="Qiu L.H."/>
        </authorList>
    </citation>
    <scope>NUCLEOTIDE SEQUENCE [LARGE SCALE GENOMIC DNA]</scope>
    <source>
        <strain evidence="2 3">DHOF10</strain>
    </source>
</reference>
<evidence type="ECO:0000313" key="2">
    <source>
        <dbReference type="EMBL" id="RXS94496.1"/>
    </source>
</evidence>
<dbReference type="Proteomes" id="UP000290253">
    <property type="component" value="Unassembled WGS sequence"/>
</dbReference>
<keyword evidence="1" id="KW-1133">Transmembrane helix</keyword>
<organism evidence="2 3">
    <name type="scientific">Silvibacterium dinghuense</name>
    <dbReference type="NCBI Taxonomy" id="1560006"/>
    <lineage>
        <taxon>Bacteria</taxon>
        <taxon>Pseudomonadati</taxon>
        <taxon>Acidobacteriota</taxon>
        <taxon>Terriglobia</taxon>
        <taxon>Terriglobales</taxon>
        <taxon>Acidobacteriaceae</taxon>
        <taxon>Silvibacterium</taxon>
    </lineage>
</organism>
<name>A0A4Q1SBJ8_9BACT</name>
<gene>
    <name evidence="2" type="ORF">ESZ00_15630</name>
</gene>
<dbReference type="GO" id="GO:0005886">
    <property type="term" value="C:plasma membrane"/>
    <property type="evidence" value="ECO:0007669"/>
    <property type="project" value="TreeGrafter"/>
</dbReference>
<feature type="transmembrane region" description="Helical" evidence="1">
    <location>
        <begin position="21"/>
        <end position="38"/>
    </location>
</feature>
<dbReference type="PANTHER" id="PTHR30092">
    <property type="entry name" value="INNER MEMBRANE PROTEIN CRED"/>
    <property type="match status" value="1"/>
</dbReference>
<dbReference type="RefSeq" id="WP_129209233.1">
    <property type="nucleotide sequence ID" value="NZ_BMGU01000005.1"/>
</dbReference>